<feature type="domain" description="HTH arsR-type" evidence="1">
    <location>
        <begin position="13"/>
        <end position="92"/>
    </location>
</feature>
<keyword evidence="3" id="KW-1185">Reference proteome</keyword>
<sequence length="203" mass="22759">MPSEQHQKVTDPQSMRALAHPLRLQLMDLLGIEPELTATECAERTGESVASCSFHLRMLAKYGYVELGEPRGREKPWRLVSRNRTVGPDVDNPESVREASAFARVVVEREADRLLRTIGRAAELGPGWDQSMVINTSSFWLTRDELTEVMDRLGAFTDDIVARFGHRREDPASRPDDARVVHFLGALSPDPDLDTHSTADDQP</sequence>
<dbReference type="STRING" id="561176.SAMN04488561_0051"/>
<dbReference type="InterPro" id="IPR036388">
    <property type="entry name" value="WH-like_DNA-bd_sf"/>
</dbReference>
<dbReference type="InterPro" id="IPR036390">
    <property type="entry name" value="WH_DNA-bd_sf"/>
</dbReference>
<name>A0A1H5BX95_9ACTN</name>
<organism evidence="2 3">
    <name type="scientific">Jiangella alba</name>
    <dbReference type="NCBI Taxonomy" id="561176"/>
    <lineage>
        <taxon>Bacteria</taxon>
        <taxon>Bacillati</taxon>
        <taxon>Actinomycetota</taxon>
        <taxon>Actinomycetes</taxon>
        <taxon>Jiangellales</taxon>
        <taxon>Jiangellaceae</taxon>
        <taxon>Jiangella</taxon>
    </lineage>
</organism>
<dbReference type="RefSeq" id="WP_069113947.1">
    <property type="nucleotide sequence ID" value="NZ_FNUC01000001.1"/>
</dbReference>
<evidence type="ECO:0000313" key="3">
    <source>
        <dbReference type="Proteomes" id="UP000181980"/>
    </source>
</evidence>
<reference evidence="3" key="1">
    <citation type="submission" date="2016-10" db="EMBL/GenBank/DDBJ databases">
        <authorList>
            <person name="Varghese N."/>
            <person name="Submissions S."/>
        </authorList>
    </citation>
    <scope>NUCLEOTIDE SEQUENCE [LARGE SCALE GENOMIC DNA]</scope>
    <source>
        <strain evidence="3">DSM 45237</strain>
    </source>
</reference>
<proteinExistence type="predicted"/>
<dbReference type="GO" id="GO:0003700">
    <property type="term" value="F:DNA-binding transcription factor activity"/>
    <property type="evidence" value="ECO:0007669"/>
    <property type="project" value="InterPro"/>
</dbReference>
<dbReference type="InterPro" id="IPR011991">
    <property type="entry name" value="ArsR-like_HTH"/>
</dbReference>
<dbReference type="SUPFAM" id="SSF46785">
    <property type="entry name" value="Winged helix' DNA-binding domain"/>
    <property type="match status" value="1"/>
</dbReference>
<dbReference type="EMBL" id="FNUC01000001">
    <property type="protein sequence ID" value="SED59132.1"/>
    <property type="molecule type" value="Genomic_DNA"/>
</dbReference>
<dbReference type="Gene3D" id="1.10.10.10">
    <property type="entry name" value="Winged helix-like DNA-binding domain superfamily/Winged helix DNA-binding domain"/>
    <property type="match status" value="1"/>
</dbReference>
<gene>
    <name evidence="2" type="ORF">SAMN04488561_0051</name>
</gene>
<dbReference type="Proteomes" id="UP000181980">
    <property type="component" value="Unassembled WGS sequence"/>
</dbReference>
<dbReference type="Pfam" id="PF12840">
    <property type="entry name" value="HTH_20"/>
    <property type="match status" value="1"/>
</dbReference>
<evidence type="ECO:0000313" key="2">
    <source>
        <dbReference type="EMBL" id="SED59132.1"/>
    </source>
</evidence>
<accession>A0A1H5BX95</accession>
<dbReference type="InterPro" id="IPR001845">
    <property type="entry name" value="HTH_ArsR_DNA-bd_dom"/>
</dbReference>
<protein>
    <submittedName>
        <fullName evidence="2">Helix-turn-helix domain-containing protein</fullName>
    </submittedName>
</protein>
<evidence type="ECO:0000259" key="1">
    <source>
        <dbReference type="SMART" id="SM00418"/>
    </source>
</evidence>
<dbReference type="CDD" id="cd00090">
    <property type="entry name" value="HTH_ARSR"/>
    <property type="match status" value="1"/>
</dbReference>
<dbReference type="SMART" id="SM00418">
    <property type="entry name" value="HTH_ARSR"/>
    <property type="match status" value="1"/>
</dbReference>
<dbReference type="AlphaFoldDB" id="A0A1H5BX95"/>